<name>A0A098EM09_9BACL</name>
<dbReference type="EMBL" id="CCXS01000001">
    <property type="protein sequence ID" value="CEG22815.1"/>
    <property type="molecule type" value="Genomic_DNA"/>
</dbReference>
<reference evidence="1 2" key="1">
    <citation type="submission" date="2014-09" db="EMBL/GenBank/DDBJ databases">
        <authorList>
            <person name="Urmite Genomes Urmite Genomes"/>
        </authorList>
    </citation>
    <scope>NUCLEOTIDE SEQUENCE [LARGE SCALE GENOMIC DNA]</scope>
    <source>
        <strain evidence="1 2">ES2</strain>
    </source>
</reference>
<evidence type="ECO:0000313" key="2">
    <source>
        <dbReference type="Proteomes" id="UP000043699"/>
    </source>
</evidence>
<dbReference type="AlphaFoldDB" id="A0A098EM09"/>
<keyword evidence="2" id="KW-1185">Reference proteome</keyword>
<proteinExistence type="predicted"/>
<sequence>MNPERRNKITNLLVEQKGKRLGQYLESHDFTTQRICYGATSIMSD</sequence>
<accession>A0A098EM09</accession>
<organism evidence="1 2">
    <name type="scientific">Planococcus massiliensis</name>
    <dbReference type="NCBI Taxonomy" id="1499687"/>
    <lineage>
        <taxon>Bacteria</taxon>
        <taxon>Bacillati</taxon>
        <taxon>Bacillota</taxon>
        <taxon>Bacilli</taxon>
        <taxon>Bacillales</taxon>
        <taxon>Caryophanaceae</taxon>
        <taxon>Planococcus</taxon>
    </lineage>
</organism>
<gene>
    <name evidence="1" type="ORF">BN1080_01750</name>
</gene>
<protein>
    <submittedName>
        <fullName evidence="1">Uncharacterized protein</fullName>
    </submittedName>
</protein>
<dbReference type="STRING" id="1499687.BN1080_01750"/>
<evidence type="ECO:0000313" key="1">
    <source>
        <dbReference type="EMBL" id="CEG22815.1"/>
    </source>
</evidence>
<dbReference type="Proteomes" id="UP000043699">
    <property type="component" value="Unassembled WGS sequence"/>
</dbReference>